<evidence type="ECO:0000256" key="1">
    <source>
        <dbReference type="ARBA" id="ARBA00004370"/>
    </source>
</evidence>
<evidence type="ECO:0000313" key="10">
    <source>
        <dbReference type="Proteomes" id="UP000192578"/>
    </source>
</evidence>
<name>A0A1W0WH94_HYPEX</name>
<sequence>MRREKHDRNSVRTWAVVPLLHLLSWLSMAGTVSGKLSVEIVTMGYAYGNPTGPSLMFQGPALELSAIHMNRTYNETMDVKHTWLIEKRIRSCPEMIENSDYIMSKWYYDTSRKPANVTAFITSACGPGEAINSNRLAGHWDVLYMSTAQSDATLRNAPRSPTWVTTSHNTFSSYTRLYLNLFQRYGWTTLFVIYDESSMPSLTGMWDSLQAATADTSSKLTKTVRKVNSRASINYADLLSDFHKGSRVLLLFANAGVLRKLMVQAALMNLTTEEYVYITVEPFKFALLGNLTWQYGDEFDEIARKAFQSVLVLQPLVEPPLTADIVRELAPTFIEMSQREFNFSYTISEMNGPGMTSSYAGVSVFGQVVQEALNMDPPFHFASGRAWKRLFLNRTFQTDAGEIYIDEKGERANNLSIAYFDGNSTRCIAFLTQRADVNELVQLGDDFWPGWQKDPPSNEPECGFQGNAPKCLDKASRILSMAVAVAVTGSVILIGITLMILWMRAHHKTFVNDPSRFMMDKSFLIFREEHHSKSTLCLTSHQSAVVPSVRALTNGEYADHSQWAKTDDGKGVVGKRSSEDATGSVTPAPLRQKNGTSNSNSHTFKASQRKDSEPLQRLGEQSSAMLRNL</sequence>
<dbReference type="InterPro" id="IPR052612">
    <property type="entry name" value="ANP_Clearance_Receptor"/>
</dbReference>
<dbReference type="GO" id="GO:0017046">
    <property type="term" value="F:peptide hormone binding"/>
    <property type="evidence" value="ECO:0007669"/>
    <property type="project" value="TreeGrafter"/>
</dbReference>
<evidence type="ECO:0000256" key="4">
    <source>
        <dbReference type="ARBA" id="ARBA00023136"/>
    </source>
</evidence>
<evidence type="ECO:0000259" key="8">
    <source>
        <dbReference type="Pfam" id="PF01094"/>
    </source>
</evidence>
<dbReference type="Gene3D" id="3.40.50.2300">
    <property type="match status" value="1"/>
</dbReference>
<keyword evidence="7" id="KW-0732">Signal</keyword>
<keyword evidence="3 6" id="KW-1133">Transmembrane helix</keyword>
<dbReference type="AlphaFoldDB" id="A0A1W0WH94"/>
<dbReference type="GO" id="GO:0016020">
    <property type="term" value="C:membrane"/>
    <property type="evidence" value="ECO:0007669"/>
    <property type="project" value="UniProtKB-SubCell"/>
</dbReference>
<dbReference type="GO" id="GO:0007165">
    <property type="term" value="P:signal transduction"/>
    <property type="evidence" value="ECO:0007669"/>
    <property type="project" value="TreeGrafter"/>
</dbReference>
<feature type="signal peptide" evidence="7">
    <location>
        <begin position="1"/>
        <end position="34"/>
    </location>
</feature>
<evidence type="ECO:0000256" key="5">
    <source>
        <dbReference type="SAM" id="MobiDB-lite"/>
    </source>
</evidence>
<keyword evidence="4 6" id="KW-0472">Membrane</keyword>
<proteinExistence type="predicted"/>
<gene>
    <name evidence="9" type="ORF">BV898_11193</name>
</gene>
<keyword evidence="10" id="KW-1185">Reference proteome</keyword>
<feature type="domain" description="Receptor ligand binding region" evidence="8">
    <location>
        <begin position="114"/>
        <end position="417"/>
    </location>
</feature>
<feature type="region of interest" description="Disordered" evidence="5">
    <location>
        <begin position="565"/>
        <end position="629"/>
    </location>
</feature>
<accession>A0A1W0WH94</accession>
<organism evidence="9 10">
    <name type="scientific">Hypsibius exemplaris</name>
    <name type="common">Freshwater tardigrade</name>
    <dbReference type="NCBI Taxonomy" id="2072580"/>
    <lineage>
        <taxon>Eukaryota</taxon>
        <taxon>Metazoa</taxon>
        <taxon>Ecdysozoa</taxon>
        <taxon>Tardigrada</taxon>
        <taxon>Eutardigrada</taxon>
        <taxon>Parachela</taxon>
        <taxon>Hypsibioidea</taxon>
        <taxon>Hypsibiidae</taxon>
        <taxon>Hypsibius</taxon>
    </lineage>
</organism>
<dbReference type="InterPro" id="IPR001828">
    <property type="entry name" value="ANF_lig-bd_rcpt"/>
</dbReference>
<comment type="caution">
    <text evidence="9">The sequence shown here is derived from an EMBL/GenBank/DDBJ whole genome shotgun (WGS) entry which is preliminary data.</text>
</comment>
<evidence type="ECO:0000256" key="2">
    <source>
        <dbReference type="ARBA" id="ARBA00022692"/>
    </source>
</evidence>
<comment type="subcellular location">
    <subcellularLocation>
        <location evidence="1">Membrane</location>
    </subcellularLocation>
</comment>
<dbReference type="OrthoDB" id="302535at2759"/>
<dbReference type="PANTHER" id="PTHR44755">
    <property type="entry name" value="NATRIURETIC PEPTIDE RECEPTOR 3-RELATED"/>
    <property type="match status" value="1"/>
</dbReference>
<evidence type="ECO:0000256" key="7">
    <source>
        <dbReference type="SAM" id="SignalP"/>
    </source>
</evidence>
<reference evidence="10" key="1">
    <citation type="submission" date="2017-01" db="EMBL/GenBank/DDBJ databases">
        <title>Comparative genomics of anhydrobiosis in the tardigrade Hypsibius dujardini.</title>
        <authorList>
            <person name="Yoshida Y."/>
            <person name="Koutsovoulos G."/>
            <person name="Laetsch D."/>
            <person name="Stevens L."/>
            <person name="Kumar S."/>
            <person name="Horikawa D."/>
            <person name="Ishino K."/>
            <person name="Komine S."/>
            <person name="Tomita M."/>
            <person name="Blaxter M."/>
            <person name="Arakawa K."/>
        </authorList>
    </citation>
    <scope>NUCLEOTIDE SEQUENCE [LARGE SCALE GENOMIC DNA]</scope>
    <source>
        <strain evidence="10">Z151</strain>
    </source>
</reference>
<keyword evidence="2 6" id="KW-0812">Transmembrane</keyword>
<evidence type="ECO:0000256" key="6">
    <source>
        <dbReference type="SAM" id="Phobius"/>
    </source>
</evidence>
<dbReference type="CDD" id="cd06352">
    <property type="entry name" value="PBP1_NPR_GC-like"/>
    <property type="match status" value="1"/>
</dbReference>
<dbReference type="GO" id="GO:0038023">
    <property type="term" value="F:signaling receptor activity"/>
    <property type="evidence" value="ECO:0007669"/>
    <property type="project" value="TreeGrafter"/>
</dbReference>
<evidence type="ECO:0000256" key="3">
    <source>
        <dbReference type="ARBA" id="ARBA00022989"/>
    </source>
</evidence>
<dbReference type="EMBL" id="MTYJ01000102">
    <property type="protein sequence ID" value="OQV14574.1"/>
    <property type="molecule type" value="Genomic_DNA"/>
</dbReference>
<dbReference type="InterPro" id="IPR028082">
    <property type="entry name" value="Peripla_BP_I"/>
</dbReference>
<dbReference type="SUPFAM" id="SSF53822">
    <property type="entry name" value="Periplasmic binding protein-like I"/>
    <property type="match status" value="1"/>
</dbReference>
<feature type="transmembrane region" description="Helical" evidence="6">
    <location>
        <begin position="478"/>
        <end position="502"/>
    </location>
</feature>
<feature type="chain" id="PRO_5013229750" description="Receptor ligand binding region domain-containing protein" evidence="7">
    <location>
        <begin position="35"/>
        <end position="629"/>
    </location>
</feature>
<dbReference type="Pfam" id="PF01094">
    <property type="entry name" value="ANF_receptor"/>
    <property type="match status" value="1"/>
</dbReference>
<dbReference type="Proteomes" id="UP000192578">
    <property type="component" value="Unassembled WGS sequence"/>
</dbReference>
<dbReference type="PANTHER" id="PTHR44755:SF8">
    <property type="entry name" value="RECEPTOR LIGAND BINDING REGION DOMAIN-CONTAINING PROTEIN"/>
    <property type="match status" value="1"/>
</dbReference>
<feature type="compositionally biased region" description="Polar residues" evidence="5">
    <location>
        <begin position="619"/>
        <end position="629"/>
    </location>
</feature>
<protein>
    <recommendedName>
        <fullName evidence="8">Receptor ligand binding region domain-containing protein</fullName>
    </recommendedName>
</protein>
<evidence type="ECO:0000313" key="9">
    <source>
        <dbReference type="EMBL" id="OQV14574.1"/>
    </source>
</evidence>
<feature type="compositionally biased region" description="Polar residues" evidence="5">
    <location>
        <begin position="593"/>
        <end position="606"/>
    </location>
</feature>